<dbReference type="GO" id="GO:0005886">
    <property type="term" value="C:plasma membrane"/>
    <property type="evidence" value="ECO:0007669"/>
    <property type="project" value="TreeGrafter"/>
</dbReference>
<dbReference type="Gene3D" id="3.40.50.300">
    <property type="entry name" value="P-loop containing nucleotide triphosphate hydrolases"/>
    <property type="match status" value="1"/>
</dbReference>
<keyword evidence="2" id="KW-0547">Nucleotide-binding</keyword>
<keyword evidence="3 8" id="KW-0067">ATP-binding</keyword>
<evidence type="ECO:0000256" key="2">
    <source>
        <dbReference type="ARBA" id="ARBA00022741"/>
    </source>
</evidence>
<evidence type="ECO:0000256" key="3">
    <source>
        <dbReference type="ARBA" id="ARBA00022840"/>
    </source>
</evidence>
<dbReference type="InterPro" id="IPR017871">
    <property type="entry name" value="ABC_transporter-like_CS"/>
</dbReference>
<dbReference type="SUPFAM" id="SSF52540">
    <property type="entry name" value="P-loop containing nucleoside triphosphate hydrolases"/>
    <property type="match status" value="1"/>
</dbReference>
<protein>
    <recommendedName>
        <fullName evidence="6">Probable branched-chain amino acid transport ATP-binding protein LivG</fullName>
    </recommendedName>
</protein>
<dbReference type="PANTHER" id="PTHR45772:SF9">
    <property type="entry name" value="CONSERVED COMPONENT OF ABC TRANSPORTER FOR NATURAL AMINO ACIDS"/>
    <property type="match status" value="1"/>
</dbReference>
<dbReference type="GO" id="GO:0016887">
    <property type="term" value="F:ATP hydrolysis activity"/>
    <property type="evidence" value="ECO:0007669"/>
    <property type="project" value="InterPro"/>
</dbReference>
<evidence type="ECO:0000256" key="5">
    <source>
        <dbReference type="ARBA" id="ARBA00056071"/>
    </source>
</evidence>
<dbReference type="InterPro" id="IPR032823">
    <property type="entry name" value="BCA_ABC_TP_C"/>
</dbReference>
<dbReference type="GO" id="GO:0005524">
    <property type="term" value="F:ATP binding"/>
    <property type="evidence" value="ECO:0007669"/>
    <property type="project" value="UniProtKB-KW"/>
</dbReference>
<evidence type="ECO:0000259" key="7">
    <source>
        <dbReference type="PROSITE" id="PS50893"/>
    </source>
</evidence>
<dbReference type="FunFam" id="3.40.50.300:FF:000421">
    <property type="entry name" value="Branched-chain amino acid ABC transporter ATP-binding protein"/>
    <property type="match status" value="1"/>
</dbReference>
<dbReference type="InterPro" id="IPR051120">
    <property type="entry name" value="ABC_AA/LPS_Transport"/>
</dbReference>
<dbReference type="InterPro" id="IPR003439">
    <property type="entry name" value="ABC_transporter-like_ATP-bd"/>
</dbReference>
<dbReference type="Pfam" id="PF00005">
    <property type="entry name" value="ABC_tran"/>
    <property type="match status" value="1"/>
</dbReference>
<dbReference type="SMART" id="SM00382">
    <property type="entry name" value="AAA"/>
    <property type="match status" value="1"/>
</dbReference>
<dbReference type="CDD" id="cd03219">
    <property type="entry name" value="ABC_Mj1267_LivG_branched"/>
    <property type="match status" value="1"/>
</dbReference>
<dbReference type="PROSITE" id="PS50893">
    <property type="entry name" value="ABC_TRANSPORTER_2"/>
    <property type="match status" value="1"/>
</dbReference>
<organism evidence="8 9">
    <name type="scientific">Caldiarchaeum subterraneum</name>
    <dbReference type="NCBI Taxonomy" id="311458"/>
    <lineage>
        <taxon>Archaea</taxon>
        <taxon>Nitrososphaerota</taxon>
        <taxon>Candidatus Caldarchaeales</taxon>
        <taxon>Candidatus Caldarchaeaceae</taxon>
        <taxon>Candidatus Caldarchaeum</taxon>
    </lineage>
</organism>
<dbReference type="EMBL" id="DQVM01000162">
    <property type="protein sequence ID" value="HIQ30499.1"/>
    <property type="molecule type" value="Genomic_DNA"/>
</dbReference>
<comment type="caution">
    <text evidence="8">The sequence shown here is derived from an EMBL/GenBank/DDBJ whole genome shotgun (WGS) entry which is preliminary data.</text>
</comment>
<dbReference type="InterPro" id="IPR027417">
    <property type="entry name" value="P-loop_NTPase"/>
</dbReference>
<dbReference type="PANTHER" id="PTHR45772">
    <property type="entry name" value="CONSERVED COMPONENT OF ABC TRANSPORTER FOR NATURAL AMINO ACIDS-RELATED"/>
    <property type="match status" value="1"/>
</dbReference>
<name>A0A833ECR1_CALS0</name>
<evidence type="ECO:0000256" key="6">
    <source>
        <dbReference type="ARBA" id="ARBA00072811"/>
    </source>
</evidence>
<gene>
    <name evidence="8" type="ORF">EYH45_08085</name>
</gene>
<evidence type="ECO:0000313" key="8">
    <source>
        <dbReference type="EMBL" id="HIQ30499.1"/>
    </source>
</evidence>
<dbReference type="Pfam" id="PF12399">
    <property type="entry name" value="BCA_ABC_TP_C"/>
    <property type="match status" value="1"/>
</dbReference>
<reference evidence="8" key="1">
    <citation type="journal article" date="2020" name="ISME J.">
        <title>Gammaproteobacteria mediating utilization of methyl-, sulfur- and petroleum organic compounds in deep ocean hydrothermal plumes.</title>
        <authorList>
            <person name="Zhou Z."/>
            <person name="Liu Y."/>
            <person name="Pan J."/>
            <person name="Cron B.R."/>
            <person name="Toner B.M."/>
            <person name="Anantharaman K."/>
            <person name="Breier J.A."/>
            <person name="Dick G.J."/>
            <person name="Li M."/>
        </authorList>
    </citation>
    <scope>NUCLEOTIDE SEQUENCE</scope>
    <source>
        <strain evidence="8">SZUA-1515</strain>
    </source>
</reference>
<evidence type="ECO:0000256" key="4">
    <source>
        <dbReference type="ARBA" id="ARBA00022970"/>
    </source>
</evidence>
<sequence length="255" mass="28464">MRTPILKVGDVTKTFGGLVALDKVRLDIQERLITMLIGPNGSGKTTLINVVTGFYKPDNGRVFFRGIDITGKPPHEVYRLGLVRTFQIPLPFQRLTVLENLLAAYRGNPGESILKAPLKMAWREAEEEAVDKAFEIMEHLKLTHLWNSRAYALSGGQMKLLEIGRALMSGATMIMMDEPIAGINPALAHEIFEHMQNLRDKIGVTFLVIEHRLEIALKYTDYVYALANGKLVAEGRPEAVMADSRVIESYLGEAM</sequence>
<accession>A0A833ECR1</accession>
<evidence type="ECO:0000256" key="1">
    <source>
        <dbReference type="ARBA" id="ARBA00022448"/>
    </source>
</evidence>
<feature type="domain" description="ABC transporter" evidence="7">
    <location>
        <begin position="6"/>
        <end position="253"/>
    </location>
</feature>
<keyword evidence="1" id="KW-0813">Transport</keyword>
<keyword evidence="4" id="KW-0029">Amino-acid transport</keyword>
<dbReference type="AlphaFoldDB" id="A0A833ECR1"/>
<dbReference type="Proteomes" id="UP000608579">
    <property type="component" value="Unassembled WGS sequence"/>
</dbReference>
<dbReference type="GO" id="GO:0006865">
    <property type="term" value="P:amino acid transport"/>
    <property type="evidence" value="ECO:0007669"/>
    <property type="project" value="UniProtKB-KW"/>
</dbReference>
<dbReference type="PROSITE" id="PS00211">
    <property type="entry name" value="ABC_TRANSPORTER_1"/>
    <property type="match status" value="1"/>
</dbReference>
<proteinExistence type="predicted"/>
<dbReference type="InterPro" id="IPR003593">
    <property type="entry name" value="AAA+_ATPase"/>
</dbReference>
<evidence type="ECO:0000313" key="9">
    <source>
        <dbReference type="Proteomes" id="UP000608579"/>
    </source>
</evidence>
<comment type="function">
    <text evidence="5">Probable component of a branched-chain amino-acid transport system.</text>
</comment>